<sequence>MKLCESAADTAPSWALLSIATAVSFALGFSQGSGPGREPRKPLVTIVVVFIVYIAKKLSEINERRAWKDPDAIPSSKRTWEQRCDTGENKLSSLPTSPSNQPPTSFSIPSTTNILQSVTPSEETFQTARLINYGWFGFVVFSGRETAALGLVRRGDPWGLDPFNKLRPEDHDVFEWGRGNFNCLYRWHATTSEEDERWVGQLTTRTVAAEKLYGTIDHLGLYADLQTEETEPVIESVGLRPGYTISHAIIADAVALIRGYRLLTADFTPHNLTPWGFADCVRSPGNP</sequence>
<keyword evidence="2" id="KW-1185">Reference proteome</keyword>
<reference evidence="1" key="2">
    <citation type="journal article" date="2020" name="Nat. Commun.">
        <title>Large-scale genome sequencing of mycorrhizal fungi provides insights into the early evolution of symbiotic traits.</title>
        <authorList>
            <person name="Miyauchi S."/>
            <person name="Kiss E."/>
            <person name="Kuo A."/>
            <person name="Drula E."/>
            <person name="Kohler A."/>
            <person name="Sanchez-Garcia M."/>
            <person name="Morin E."/>
            <person name="Andreopoulos B."/>
            <person name="Barry K.W."/>
            <person name="Bonito G."/>
            <person name="Buee M."/>
            <person name="Carver A."/>
            <person name="Chen C."/>
            <person name="Cichocki N."/>
            <person name="Clum A."/>
            <person name="Culley D."/>
            <person name="Crous P.W."/>
            <person name="Fauchery L."/>
            <person name="Girlanda M."/>
            <person name="Hayes R.D."/>
            <person name="Keri Z."/>
            <person name="LaButti K."/>
            <person name="Lipzen A."/>
            <person name="Lombard V."/>
            <person name="Magnuson J."/>
            <person name="Maillard F."/>
            <person name="Murat C."/>
            <person name="Nolan M."/>
            <person name="Ohm R.A."/>
            <person name="Pangilinan J."/>
            <person name="Pereira M.F."/>
            <person name="Perotto S."/>
            <person name="Peter M."/>
            <person name="Pfister S."/>
            <person name="Riley R."/>
            <person name="Sitrit Y."/>
            <person name="Stielow J.B."/>
            <person name="Szollosi G."/>
            <person name="Zifcakova L."/>
            <person name="Stursova M."/>
            <person name="Spatafora J.W."/>
            <person name="Tedersoo L."/>
            <person name="Vaario L.M."/>
            <person name="Yamada A."/>
            <person name="Yan M."/>
            <person name="Wang P."/>
            <person name="Xu J."/>
            <person name="Bruns T."/>
            <person name="Baldrian P."/>
            <person name="Vilgalys R."/>
            <person name="Dunand C."/>
            <person name="Henrissat B."/>
            <person name="Grigoriev I.V."/>
            <person name="Hibbett D."/>
            <person name="Nagy L.G."/>
            <person name="Martin F.M."/>
        </authorList>
    </citation>
    <scope>NUCLEOTIDE SEQUENCE</scope>
    <source>
        <strain evidence="1">P2</strain>
    </source>
</reference>
<organism evidence="1 2">
    <name type="scientific">Thelephora ganbajun</name>
    <name type="common">Ganba fungus</name>
    <dbReference type="NCBI Taxonomy" id="370292"/>
    <lineage>
        <taxon>Eukaryota</taxon>
        <taxon>Fungi</taxon>
        <taxon>Dikarya</taxon>
        <taxon>Basidiomycota</taxon>
        <taxon>Agaricomycotina</taxon>
        <taxon>Agaricomycetes</taxon>
        <taxon>Thelephorales</taxon>
        <taxon>Thelephoraceae</taxon>
        <taxon>Thelephora</taxon>
    </lineage>
</organism>
<name>A0ACB6YYJ7_THEGA</name>
<reference evidence="1" key="1">
    <citation type="submission" date="2019-10" db="EMBL/GenBank/DDBJ databases">
        <authorList>
            <consortium name="DOE Joint Genome Institute"/>
            <person name="Kuo A."/>
            <person name="Miyauchi S."/>
            <person name="Kiss E."/>
            <person name="Drula E."/>
            <person name="Kohler A."/>
            <person name="Sanchez-Garcia M."/>
            <person name="Andreopoulos B."/>
            <person name="Barry K.W."/>
            <person name="Bonito G."/>
            <person name="Buee M."/>
            <person name="Carver A."/>
            <person name="Chen C."/>
            <person name="Cichocki N."/>
            <person name="Clum A."/>
            <person name="Culley D."/>
            <person name="Crous P.W."/>
            <person name="Fauchery L."/>
            <person name="Girlanda M."/>
            <person name="Hayes R."/>
            <person name="Keri Z."/>
            <person name="Labutti K."/>
            <person name="Lipzen A."/>
            <person name="Lombard V."/>
            <person name="Magnuson J."/>
            <person name="Maillard F."/>
            <person name="Morin E."/>
            <person name="Murat C."/>
            <person name="Nolan M."/>
            <person name="Ohm R."/>
            <person name="Pangilinan J."/>
            <person name="Pereira M."/>
            <person name="Perotto S."/>
            <person name="Peter M."/>
            <person name="Riley R."/>
            <person name="Sitrit Y."/>
            <person name="Stielow B."/>
            <person name="Szollosi G."/>
            <person name="Zifcakova L."/>
            <person name="Stursova M."/>
            <person name="Spatafora J.W."/>
            <person name="Tedersoo L."/>
            <person name="Vaario L.-M."/>
            <person name="Yamada A."/>
            <person name="Yan M."/>
            <person name="Wang P."/>
            <person name="Xu J."/>
            <person name="Bruns T."/>
            <person name="Baldrian P."/>
            <person name="Vilgalys R."/>
            <person name="Henrissat B."/>
            <person name="Grigoriev I.V."/>
            <person name="Hibbett D."/>
            <person name="Nagy L.G."/>
            <person name="Martin F.M."/>
        </authorList>
    </citation>
    <scope>NUCLEOTIDE SEQUENCE</scope>
    <source>
        <strain evidence="1">P2</strain>
    </source>
</reference>
<protein>
    <submittedName>
        <fullName evidence="1">Uncharacterized protein</fullName>
    </submittedName>
</protein>
<dbReference type="Proteomes" id="UP000886501">
    <property type="component" value="Unassembled WGS sequence"/>
</dbReference>
<accession>A0ACB6YYJ7</accession>
<gene>
    <name evidence="1" type="ORF">BDM02DRAFT_3193395</name>
</gene>
<proteinExistence type="predicted"/>
<evidence type="ECO:0000313" key="1">
    <source>
        <dbReference type="EMBL" id="KAF9642373.1"/>
    </source>
</evidence>
<dbReference type="EMBL" id="MU118510">
    <property type="protein sequence ID" value="KAF9642373.1"/>
    <property type="molecule type" value="Genomic_DNA"/>
</dbReference>
<evidence type="ECO:0000313" key="2">
    <source>
        <dbReference type="Proteomes" id="UP000886501"/>
    </source>
</evidence>
<comment type="caution">
    <text evidence="1">The sequence shown here is derived from an EMBL/GenBank/DDBJ whole genome shotgun (WGS) entry which is preliminary data.</text>
</comment>